<gene>
    <name evidence="9" type="ORF">ACFQE1_21780</name>
</gene>
<keyword evidence="10" id="KW-1185">Reference proteome</keyword>
<keyword evidence="3" id="KW-1003">Cell membrane</keyword>
<evidence type="ECO:0000259" key="8">
    <source>
        <dbReference type="Pfam" id="PF21082"/>
    </source>
</evidence>
<accession>A0ABD5S5J5</accession>
<dbReference type="Gene3D" id="3.30.70.100">
    <property type="match status" value="1"/>
</dbReference>
<dbReference type="GO" id="GO:0005886">
    <property type="term" value="C:plasma membrane"/>
    <property type="evidence" value="ECO:0007669"/>
    <property type="project" value="UniProtKB-SubCell"/>
</dbReference>
<dbReference type="PANTHER" id="PTHR30221">
    <property type="entry name" value="SMALL-CONDUCTANCE MECHANOSENSITIVE CHANNEL"/>
    <property type="match status" value="1"/>
</dbReference>
<keyword evidence="4" id="KW-0812">Transmembrane</keyword>
<dbReference type="InterPro" id="IPR011066">
    <property type="entry name" value="MscS_channel_C_sf"/>
</dbReference>
<dbReference type="PANTHER" id="PTHR30221:SF20">
    <property type="entry name" value="SMALL-CONDUCTANCE MECHANOSENSITIVE CHANNEL"/>
    <property type="match status" value="1"/>
</dbReference>
<dbReference type="Pfam" id="PF00924">
    <property type="entry name" value="MS_channel_2nd"/>
    <property type="match status" value="1"/>
</dbReference>
<organism evidence="9 10">
    <name type="scientific">Halobium palmae</name>
    <dbReference type="NCBI Taxonomy" id="1776492"/>
    <lineage>
        <taxon>Archaea</taxon>
        <taxon>Methanobacteriati</taxon>
        <taxon>Methanobacteriota</taxon>
        <taxon>Stenosarchaea group</taxon>
        <taxon>Halobacteria</taxon>
        <taxon>Halobacteriales</taxon>
        <taxon>Haloferacaceae</taxon>
        <taxon>Halobium</taxon>
    </lineage>
</organism>
<evidence type="ECO:0000256" key="2">
    <source>
        <dbReference type="ARBA" id="ARBA00008017"/>
    </source>
</evidence>
<sequence length="175" mass="18697">IHTATRYGTLALGVAGQTVVGSLISGLVLVADPEFNVGDYIEWADGEGTVRSITLRVTRVQTLNGELVTIPNTVLTSQPVTRPYGRGRYRVVDHVGLAFEDDVDDALAHLEAAAADVEGIASEPTPSAYVDEFGSDAILVRVHYWVENPAQRDLFAVRSAYARSAKADLDAAGIT</sequence>
<dbReference type="SUPFAM" id="SSF50182">
    <property type="entry name" value="Sm-like ribonucleoproteins"/>
    <property type="match status" value="1"/>
</dbReference>
<evidence type="ECO:0000256" key="4">
    <source>
        <dbReference type="ARBA" id="ARBA00022692"/>
    </source>
</evidence>
<evidence type="ECO:0000256" key="6">
    <source>
        <dbReference type="ARBA" id="ARBA00023136"/>
    </source>
</evidence>
<dbReference type="Gene3D" id="2.30.30.60">
    <property type="match status" value="1"/>
</dbReference>
<feature type="domain" description="Mechanosensitive ion channel MscS C-terminal" evidence="8">
    <location>
        <begin position="95"/>
        <end position="174"/>
    </location>
</feature>
<feature type="non-terminal residue" evidence="9">
    <location>
        <position position="175"/>
    </location>
</feature>
<dbReference type="Proteomes" id="UP001596328">
    <property type="component" value="Unassembled WGS sequence"/>
</dbReference>
<feature type="domain" description="Mechanosensitive ion channel MscS" evidence="7">
    <location>
        <begin position="18"/>
        <end position="80"/>
    </location>
</feature>
<dbReference type="InterPro" id="IPR045275">
    <property type="entry name" value="MscS_archaea/bacteria_type"/>
</dbReference>
<keyword evidence="6" id="KW-0472">Membrane</keyword>
<reference evidence="9 10" key="1">
    <citation type="journal article" date="2019" name="Int. J. Syst. Evol. Microbiol.">
        <title>The Global Catalogue of Microorganisms (GCM) 10K type strain sequencing project: providing services to taxonomists for standard genome sequencing and annotation.</title>
        <authorList>
            <consortium name="The Broad Institute Genomics Platform"/>
            <consortium name="The Broad Institute Genome Sequencing Center for Infectious Disease"/>
            <person name="Wu L."/>
            <person name="Ma J."/>
        </authorList>
    </citation>
    <scope>NUCLEOTIDE SEQUENCE [LARGE SCALE GENOMIC DNA]</scope>
    <source>
        <strain evidence="9 10">NBRC 111368</strain>
    </source>
</reference>
<dbReference type="EMBL" id="JBHSWU010001547">
    <property type="protein sequence ID" value="MFC6726959.1"/>
    <property type="molecule type" value="Genomic_DNA"/>
</dbReference>
<proteinExistence type="inferred from homology"/>
<dbReference type="InterPro" id="IPR049278">
    <property type="entry name" value="MS_channel_C"/>
</dbReference>
<name>A0ABD5S5J5_9EURY</name>
<feature type="non-terminal residue" evidence="9">
    <location>
        <position position="1"/>
    </location>
</feature>
<protein>
    <submittedName>
        <fullName evidence="9">Mechanosensitive ion channel family protein</fullName>
    </submittedName>
</protein>
<dbReference type="InterPro" id="IPR010920">
    <property type="entry name" value="LSM_dom_sf"/>
</dbReference>
<evidence type="ECO:0000256" key="5">
    <source>
        <dbReference type="ARBA" id="ARBA00022989"/>
    </source>
</evidence>
<comment type="subcellular location">
    <subcellularLocation>
        <location evidence="1">Cell membrane</location>
        <topology evidence="1">Multi-pass membrane protein</topology>
    </subcellularLocation>
</comment>
<evidence type="ECO:0000256" key="3">
    <source>
        <dbReference type="ARBA" id="ARBA00022475"/>
    </source>
</evidence>
<comment type="similarity">
    <text evidence="2">Belongs to the MscS (TC 1.A.23) family.</text>
</comment>
<comment type="caution">
    <text evidence="9">The sequence shown here is derived from an EMBL/GenBank/DDBJ whole genome shotgun (WGS) entry which is preliminary data.</text>
</comment>
<keyword evidence="5" id="KW-1133">Transmembrane helix</keyword>
<dbReference type="SUPFAM" id="SSF82689">
    <property type="entry name" value="Mechanosensitive channel protein MscS (YggB), C-terminal domain"/>
    <property type="match status" value="1"/>
</dbReference>
<dbReference type="Pfam" id="PF21082">
    <property type="entry name" value="MS_channel_3rd"/>
    <property type="match status" value="1"/>
</dbReference>
<evidence type="ECO:0000256" key="1">
    <source>
        <dbReference type="ARBA" id="ARBA00004651"/>
    </source>
</evidence>
<dbReference type="AlphaFoldDB" id="A0ABD5S5J5"/>
<evidence type="ECO:0000313" key="10">
    <source>
        <dbReference type="Proteomes" id="UP001596328"/>
    </source>
</evidence>
<dbReference type="InterPro" id="IPR023408">
    <property type="entry name" value="MscS_beta-dom_sf"/>
</dbReference>
<dbReference type="InterPro" id="IPR006685">
    <property type="entry name" value="MscS_channel_2nd"/>
</dbReference>
<evidence type="ECO:0000313" key="9">
    <source>
        <dbReference type="EMBL" id="MFC6726959.1"/>
    </source>
</evidence>
<evidence type="ECO:0000259" key="7">
    <source>
        <dbReference type="Pfam" id="PF00924"/>
    </source>
</evidence>